<keyword evidence="1" id="KW-0460">Magnesium</keyword>
<organism evidence="3 4">
    <name type="scientific">Novosphingobium colocasiae</name>
    <dbReference type="NCBI Taxonomy" id="1256513"/>
    <lineage>
        <taxon>Bacteria</taxon>
        <taxon>Pseudomonadati</taxon>
        <taxon>Pseudomonadota</taxon>
        <taxon>Alphaproteobacteria</taxon>
        <taxon>Sphingomonadales</taxon>
        <taxon>Sphingomonadaceae</taxon>
        <taxon>Novosphingobium</taxon>
    </lineage>
</organism>
<protein>
    <recommendedName>
        <fullName evidence="2">MobA-like NTP transferase domain-containing protein</fullName>
    </recommendedName>
</protein>
<proteinExistence type="predicted"/>
<dbReference type="AlphaFoldDB" id="A0A918UD33"/>
<reference evidence="3" key="1">
    <citation type="journal article" date="2014" name="Int. J. Syst. Evol. Microbiol.">
        <title>Complete genome sequence of Corynebacterium casei LMG S-19264T (=DSM 44701T), isolated from a smear-ripened cheese.</title>
        <authorList>
            <consortium name="US DOE Joint Genome Institute (JGI-PGF)"/>
            <person name="Walter F."/>
            <person name="Albersmeier A."/>
            <person name="Kalinowski J."/>
            <person name="Ruckert C."/>
        </authorList>
    </citation>
    <scope>NUCLEOTIDE SEQUENCE</scope>
    <source>
        <strain evidence="3">KCTC 32255</strain>
    </source>
</reference>
<dbReference type="InterPro" id="IPR029044">
    <property type="entry name" value="Nucleotide-diphossugar_trans"/>
</dbReference>
<feature type="domain" description="MobA-like NTP transferase" evidence="2">
    <location>
        <begin position="7"/>
        <end position="140"/>
    </location>
</feature>
<gene>
    <name evidence="3" type="ORF">GCM10011614_02710</name>
</gene>
<dbReference type="Gene3D" id="3.90.550.10">
    <property type="entry name" value="Spore Coat Polysaccharide Biosynthesis Protein SpsA, Chain A"/>
    <property type="match status" value="1"/>
</dbReference>
<dbReference type="InterPro" id="IPR025877">
    <property type="entry name" value="MobA-like_NTP_Trfase"/>
</dbReference>
<reference evidence="3" key="2">
    <citation type="submission" date="2020-09" db="EMBL/GenBank/DDBJ databases">
        <authorList>
            <person name="Sun Q."/>
            <person name="Kim S."/>
        </authorList>
    </citation>
    <scope>NUCLEOTIDE SEQUENCE</scope>
    <source>
        <strain evidence="3">KCTC 32255</strain>
    </source>
</reference>
<comment type="caution">
    <text evidence="3">The sequence shown here is derived from an EMBL/GenBank/DDBJ whole genome shotgun (WGS) entry which is preliminary data.</text>
</comment>
<sequence length="276" mass="28497">MAGLRLVILAGNGGKAQGRLAQRFAVSHACLAPLAGRSLIGHVLHVAASHPRVVSLAVSIERAAFEAIYDELTHLPGRGTVQLVEARDNLADSVRDAVRGWNGPVIVTTADTPLLTAASIDAVAQALTTADAVAALVRRKAVDAVHPRASGPGHILADGAFVPCNLYGLTGPAGLRAVDLFRRGPLGRSALARVRALGLLNLVLARAGLLDVQALTDRLAARLGARLRAVILDDGTQAIDVHDDRSYAIAGDCLAARSAAPVIAISVAVPLRRAVG</sequence>
<evidence type="ECO:0000259" key="2">
    <source>
        <dbReference type="Pfam" id="PF12804"/>
    </source>
</evidence>
<dbReference type="Proteomes" id="UP000648075">
    <property type="component" value="Unassembled WGS sequence"/>
</dbReference>
<keyword evidence="4" id="KW-1185">Reference proteome</keyword>
<dbReference type="GO" id="GO:0016779">
    <property type="term" value="F:nucleotidyltransferase activity"/>
    <property type="evidence" value="ECO:0007669"/>
    <property type="project" value="UniProtKB-ARBA"/>
</dbReference>
<dbReference type="EMBL" id="BMZA01000001">
    <property type="protein sequence ID" value="GGY91477.1"/>
    <property type="molecule type" value="Genomic_DNA"/>
</dbReference>
<evidence type="ECO:0000256" key="1">
    <source>
        <dbReference type="ARBA" id="ARBA00022842"/>
    </source>
</evidence>
<dbReference type="Pfam" id="PF12804">
    <property type="entry name" value="NTP_transf_3"/>
    <property type="match status" value="1"/>
</dbReference>
<evidence type="ECO:0000313" key="3">
    <source>
        <dbReference type="EMBL" id="GGY91477.1"/>
    </source>
</evidence>
<dbReference type="SUPFAM" id="SSF53448">
    <property type="entry name" value="Nucleotide-diphospho-sugar transferases"/>
    <property type="match status" value="1"/>
</dbReference>
<accession>A0A918UD33</accession>
<name>A0A918UD33_9SPHN</name>
<evidence type="ECO:0000313" key="4">
    <source>
        <dbReference type="Proteomes" id="UP000648075"/>
    </source>
</evidence>